<feature type="domain" description="GLUG" evidence="2">
    <location>
        <begin position="167"/>
        <end position="191"/>
    </location>
</feature>
<keyword evidence="1" id="KW-0732">Signal</keyword>
<dbReference type="Proteomes" id="UP000001208">
    <property type="component" value="Chromosome"/>
</dbReference>
<evidence type="ECO:0000256" key="1">
    <source>
        <dbReference type="SAM" id="SignalP"/>
    </source>
</evidence>
<dbReference type="InterPro" id="IPR026444">
    <property type="entry name" value="Secre_tail"/>
</dbReference>
<dbReference type="Gene3D" id="2.60.40.4070">
    <property type="match status" value="1"/>
</dbReference>
<dbReference type="Pfam" id="PF18962">
    <property type="entry name" value="Por_Secre_tail"/>
    <property type="match status" value="1"/>
</dbReference>
<dbReference type="InterPro" id="IPR013783">
    <property type="entry name" value="Ig-like_fold"/>
</dbReference>
<feature type="signal peptide" evidence="1">
    <location>
        <begin position="1"/>
        <end position="20"/>
    </location>
</feature>
<dbReference type="Pfam" id="PF07581">
    <property type="entry name" value="Glug"/>
    <property type="match status" value="3"/>
</dbReference>
<dbReference type="NCBIfam" id="TIGR04183">
    <property type="entry name" value="Por_Secre_tail"/>
    <property type="match status" value="1"/>
</dbReference>
<dbReference type="EMBL" id="CP001100">
    <property type="protein sequence ID" value="ACF14527.1"/>
    <property type="molecule type" value="Genomic_DNA"/>
</dbReference>
<dbReference type="Gene3D" id="2.160.20.110">
    <property type="match status" value="1"/>
</dbReference>
<dbReference type="OrthoDB" id="863479at2"/>
<evidence type="ECO:0000313" key="5">
    <source>
        <dbReference type="Proteomes" id="UP000001208"/>
    </source>
</evidence>
<dbReference type="AlphaFoldDB" id="B3QVC7"/>
<dbReference type="InterPro" id="IPR011493">
    <property type="entry name" value="GLUG"/>
</dbReference>
<feature type="chain" id="PRO_5002797813" evidence="1">
    <location>
        <begin position="21"/>
        <end position="625"/>
    </location>
</feature>
<reference evidence="4 5" key="1">
    <citation type="submission" date="2008-06" db="EMBL/GenBank/DDBJ databases">
        <title>Complete sequence of Chloroherpeton thalassium ATCC 35110.</title>
        <authorList>
            <consortium name="US DOE Joint Genome Institute"/>
            <person name="Lucas S."/>
            <person name="Copeland A."/>
            <person name="Lapidus A."/>
            <person name="Glavina del Rio T."/>
            <person name="Dalin E."/>
            <person name="Tice H."/>
            <person name="Bruce D."/>
            <person name="Goodwin L."/>
            <person name="Pitluck S."/>
            <person name="Schmutz J."/>
            <person name="Larimer F."/>
            <person name="Land M."/>
            <person name="Hauser L."/>
            <person name="Kyrpides N."/>
            <person name="Mikhailova N."/>
            <person name="Liu Z."/>
            <person name="Li T."/>
            <person name="Zhao F."/>
            <person name="Overmann J."/>
            <person name="Bryant D.A."/>
            <person name="Richardson P."/>
        </authorList>
    </citation>
    <scope>NUCLEOTIDE SEQUENCE [LARGE SCALE GENOMIC DNA]</scope>
    <source>
        <strain evidence="5">ATCC 35110 / GB-78</strain>
    </source>
</reference>
<evidence type="ECO:0000259" key="3">
    <source>
        <dbReference type="Pfam" id="PF18962"/>
    </source>
</evidence>
<dbReference type="HOGENOM" id="CLU_018669_0_0_10"/>
<dbReference type="Gene3D" id="2.60.40.10">
    <property type="entry name" value="Immunoglobulins"/>
    <property type="match status" value="1"/>
</dbReference>
<proteinExistence type="predicted"/>
<gene>
    <name evidence="4" type="ordered locus">Ctha_2075</name>
</gene>
<protein>
    <submittedName>
        <fullName evidence="4">GLUG domain protein</fullName>
    </submittedName>
</protein>
<dbReference type="RefSeq" id="WP_012500610.1">
    <property type="nucleotide sequence ID" value="NC_011026.1"/>
</dbReference>
<dbReference type="eggNOG" id="COG5184">
    <property type="taxonomic scope" value="Bacteria"/>
</dbReference>
<feature type="domain" description="GLUG" evidence="2">
    <location>
        <begin position="193"/>
        <end position="220"/>
    </location>
</feature>
<feature type="domain" description="GLUG" evidence="2">
    <location>
        <begin position="138"/>
        <end position="164"/>
    </location>
</feature>
<evidence type="ECO:0000259" key="2">
    <source>
        <dbReference type="Pfam" id="PF07581"/>
    </source>
</evidence>
<sequence>MKKITLLLAFMFLGAALTFAQTAVQPSGSGSSSSPYEIATLNNLYWLSQNSGKWGKTVYYQQTADIDASTTSGWDGGNGFSPIGTSSSKAFKGHYDGNGHTIYGLVINRSTTNNIGLFGYTDGAEITDLGLRNASITGSYYTGGIVGYNSDSQVSSCNATGEISGIQQVGGIAAYTYNGATVENCYSTATVEGSRYVGGLVGQNGSASTVENSYSTGAVTGTINPYGGLVGRNSGTVTNSFWDTETSGQSSSEGGTGKTTAEMMQASTFTNAGWDFATIWRIDEGNSYPELQWQPITTEQNGPSNATQMNLVLKVVGATGTMPTISFQNSAPSNPVSGNFPTGIDHVSGYYWIIDASGLTSFNEASISVLIADLSGVYDETTLVWLKRSNAGDDWENIGGTITSGYLVSNSFTSFSEFAIGTTTGDNPLPVEIASFTGSSSASGVTLNWKTASETNNKGFTIYRNENAIASYSTNDALLGQGTKSSETSYTFIDSDVLLGETYTYTLVSEDISGDRYIYTTDVTVKVTETTTSETKAVEYELDQNYPNPFNPTTLINYSLKESGHVKLQVFDMLGRVVAVLVDGYQSAGSHNITFDASRIATSGMYFYRLETNNYTKVKKMMLLK</sequence>
<dbReference type="eggNOG" id="COG5492">
    <property type="taxonomic scope" value="Bacteria"/>
</dbReference>
<accession>B3QVC7</accession>
<dbReference type="STRING" id="517418.Ctha_2075"/>
<keyword evidence="5" id="KW-1185">Reference proteome</keyword>
<evidence type="ECO:0000313" key="4">
    <source>
        <dbReference type="EMBL" id="ACF14527.1"/>
    </source>
</evidence>
<name>B3QVC7_CHLT3</name>
<organism evidence="4 5">
    <name type="scientific">Chloroherpeton thalassium (strain ATCC 35110 / GB-78)</name>
    <dbReference type="NCBI Taxonomy" id="517418"/>
    <lineage>
        <taxon>Bacteria</taxon>
        <taxon>Pseudomonadati</taxon>
        <taxon>Chlorobiota</taxon>
        <taxon>Chlorobiia</taxon>
        <taxon>Chlorobiales</taxon>
        <taxon>Chloroherpetonaceae</taxon>
        <taxon>Chloroherpeton</taxon>
    </lineage>
</organism>
<feature type="domain" description="Secretion system C-terminal sorting" evidence="3">
    <location>
        <begin position="546"/>
        <end position="622"/>
    </location>
</feature>
<dbReference type="KEGG" id="cts:Ctha_2075"/>